<dbReference type="Proteomes" id="UP000831156">
    <property type="component" value="Chromosome 5"/>
</dbReference>
<dbReference type="Pfam" id="PF12872">
    <property type="entry name" value="OST-HTH"/>
    <property type="match status" value="1"/>
</dbReference>
<dbReference type="PANTHER" id="PTHR31105">
    <property type="entry name" value="EXTRA-LARGE G-PROTEIN-LIKE"/>
    <property type="match status" value="1"/>
</dbReference>
<proteinExistence type="predicted"/>
<reference evidence="3" key="1">
    <citation type="submission" date="2016-09" db="EMBL/GenBank/DDBJ databases">
        <authorList>
            <consortium name="Pathogen Informatics"/>
            <person name="Sun Q."/>
            <person name="Inoue M."/>
        </authorList>
    </citation>
    <scope>NUCLEOTIDE SEQUENCE</scope>
</reference>
<dbReference type="PANTHER" id="PTHR31105:SF42">
    <property type="entry name" value="OS02G0258300 PROTEIN"/>
    <property type="match status" value="1"/>
</dbReference>
<sequence>MEKNIKLKISDTKSRILNFLTNKKTSVPNEDDNNTNTINKTKNVESQNNNSLNISECNVINKKNNDKDTIKKKKKSGTILNLKNEQQAQTLEGEVKDGKAHIESMTNQTTDLQNKELQNKNEENTQIDKIQNEISSSEKEQRQNNVSDVEYIESLKCEIEENIQADNLQKYESKLNPIAPEFKPQNSFYIYQKIQQHTKKNVLLLIKSFAYKGIKLENISGEYCKKYNALLNLGQAGFTNIYDLLKSIDRYLIFEELKDDSKKDHNDQKSDIKDNNNDDKKSDIKDNNNDDKKSDIKDKNNDDKKSDIKENNNDDKKSDIKENNNDDKKSDIKENNNDDKKSDIKENNNNNDEENKTSNNNKYSYYEKKSFPYFINKNNISEKNIIIKYKTPHMDEDRKFFIKIILGTLSECTNYNSKLSDEDTNINNSVSLTKLPQEVKKIFGSSFNLKSIQIRCGIDKLQTFLEEIQEIQIFTLQNDMKIRITPETYNHKIPQLNFIMKSLTSHDLKTKSSFKLLFNKKNSLSMPVLDKQFSLDNNHSTEHPYNMYKNNSFDNFHFIKSLSSNELKNNLFSFNKKKMTSSNLFPQKSWKGILFGEKNKQPTHNKDLHILNKLNYPYNKNNSTIFNNNNNNYYYNHNQNNSNFIPLSNDVLNSCSLNKLHSNNNDYSNKNYNSKILTKMQLHILLYQLIVILSERQKIEWTQINKIKDQILHSNIKSCDLQENDENQVVRKSDIGTYKNQEDDANQKETFTDNNASLLKSNSDLLHFINTSGTHGSSEYQLESQETHDTTNLFKSENLSSDKYTKNSDFFNSFERNNTNVQFIGVFVSTIKSEWNKTYAEQYPLSFYLNYYKTKKLRKLLEEIPNLIIAGYGRIMQVFTLDAAQDYYDNLFTDNKQENLKTFSKSKFTTLSNSPYFKDITYQDVAKACAEGESVNVLDILGGDNMNVAKQNSNTYYDNFIYGLKRNHDFYNADKYGELKKNYNYEDMDMEMKNSYCYPNENVEILRYHLHKLLYNLVIHVCKKQNTLFLKYKANGVILSEYEMNKQLCGPVFYSSDLSYEDFITSRKINFFEKQQIKNSVYLLSQHGIYGIKFIHLSNEWFKLYNCELRPLMKICHYQKIGQMICNMPNVYVVGDGFDMKYIPNTEMDNEANDYNDVLSRKINKMSSENLSYNNKMNYNRISQDMPTKITNKNMAYESIMGLLFPNIRSHKSCNVNAYYKDHNDYRKNKTIMPEFSNAYSFKNDIRINNLFKNM</sequence>
<evidence type="ECO:0000259" key="2">
    <source>
        <dbReference type="Pfam" id="PF12872"/>
    </source>
</evidence>
<organism evidence="3 4">
    <name type="scientific">Plasmodium gaboni</name>
    <dbReference type="NCBI Taxonomy" id="647221"/>
    <lineage>
        <taxon>Eukaryota</taxon>
        <taxon>Sar</taxon>
        <taxon>Alveolata</taxon>
        <taxon>Apicomplexa</taxon>
        <taxon>Aconoidasida</taxon>
        <taxon>Haemosporida</taxon>
        <taxon>Plasmodiidae</taxon>
        <taxon>Plasmodium</taxon>
        <taxon>Plasmodium (Laverania)</taxon>
    </lineage>
</organism>
<evidence type="ECO:0000256" key="1">
    <source>
        <dbReference type="SAM" id="MobiDB-lite"/>
    </source>
</evidence>
<gene>
    <name evidence="3" type="ORF">PGABG01_0514600</name>
</gene>
<feature type="compositionally biased region" description="Basic and acidic residues" evidence="1">
    <location>
        <begin position="260"/>
        <end position="346"/>
    </location>
</feature>
<feature type="region of interest" description="Disordered" evidence="1">
    <location>
        <begin position="260"/>
        <end position="361"/>
    </location>
</feature>
<keyword evidence="4" id="KW-1185">Reference proteome</keyword>
<name>A0ABY1UK32_9APIC</name>
<dbReference type="InterPro" id="IPR041966">
    <property type="entry name" value="LOTUS-like"/>
</dbReference>
<dbReference type="InterPro" id="IPR025605">
    <property type="entry name" value="OST-HTH/LOTUS_dom"/>
</dbReference>
<dbReference type="Gene3D" id="3.30.420.610">
    <property type="entry name" value="LOTUS domain-like"/>
    <property type="match status" value="1"/>
</dbReference>
<feature type="region of interest" description="Disordered" evidence="1">
    <location>
        <begin position="108"/>
        <end position="142"/>
    </location>
</feature>
<accession>A0ABY1UK32</accession>
<dbReference type="InterPro" id="IPR040244">
    <property type="entry name" value="EDR4-like"/>
</dbReference>
<evidence type="ECO:0000313" key="3">
    <source>
        <dbReference type="EMBL" id="SOV11955.1"/>
    </source>
</evidence>
<dbReference type="EMBL" id="LT969428">
    <property type="protein sequence ID" value="SOV11955.1"/>
    <property type="molecule type" value="Genomic_DNA"/>
</dbReference>
<feature type="domain" description="HTH OST-type" evidence="2">
    <location>
        <begin position="429"/>
        <end position="473"/>
    </location>
</feature>
<protein>
    <recommendedName>
        <fullName evidence="2">HTH OST-type domain-containing protein</fullName>
    </recommendedName>
</protein>
<feature type="compositionally biased region" description="Basic and acidic residues" evidence="1">
    <location>
        <begin position="113"/>
        <end position="123"/>
    </location>
</feature>
<evidence type="ECO:0000313" key="4">
    <source>
        <dbReference type="Proteomes" id="UP000831156"/>
    </source>
</evidence>